<dbReference type="OrthoDB" id="503948at2"/>
<evidence type="ECO:0000313" key="2">
    <source>
        <dbReference type="EMBL" id="ERL65302.1"/>
    </source>
</evidence>
<gene>
    <name evidence="2" type="ORF">L248_2701</name>
</gene>
<reference evidence="3" key="1">
    <citation type="journal article" date="2013" name="Genome Announc.">
        <title>Whole-Genome Sequencing of Lactobacillus shenzhenensis Strain LY-73T.</title>
        <authorList>
            <person name="Lin Z."/>
            <person name="Liu Z."/>
            <person name="Yang R."/>
            <person name="Zou Y."/>
            <person name="Wan D."/>
            <person name="Chen J."/>
            <person name="Guo M."/>
            <person name="Zhao J."/>
            <person name="Fang C."/>
            <person name="Yang R."/>
            <person name="Liu F."/>
        </authorList>
    </citation>
    <scope>NUCLEOTIDE SEQUENCE [LARGE SCALE GENOMIC DNA]</scope>
    <source>
        <strain evidence="3">LY-73</strain>
    </source>
</reference>
<dbReference type="STRING" id="1231336.L248_2701"/>
<dbReference type="InterPro" id="IPR029058">
    <property type="entry name" value="AB_hydrolase_fold"/>
</dbReference>
<evidence type="ECO:0000256" key="1">
    <source>
        <dbReference type="SAM" id="Phobius"/>
    </source>
</evidence>
<dbReference type="HOGENOM" id="CLU_077377_0_0_9"/>
<keyword evidence="1" id="KW-0812">Transmembrane</keyword>
<evidence type="ECO:0008006" key="4">
    <source>
        <dbReference type="Google" id="ProtNLM"/>
    </source>
</evidence>
<proteinExistence type="predicted"/>
<protein>
    <recommendedName>
        <fullName evidence="4">Alpha/beta hydrolase</fullName>
    </recommendedName>
</protein>
<dbReference type="Pfam" id="PF06028">
    <property type="entry name" value="DUF915"/>
    <property type="match status" value="2"/>
</dbReference>
<dbReference type="SUPFAM" id="SSF53474">
    <property type="entry name" value="alpha/beta-Hydrolases"/>
    <property type="match status" value="1"/>
</dbReference>
<keyword evidence="1" id="KW-0472">Membrane</keyword>
<dbReference type="RefSeq" id="WP_022529288.1">
    <property type="nucleotide sequence ID" value="NZ_KI271587.1"/>
</dbReference>
<organism evidence="2 3">
    <name type="scientific">Schleiferilactobacillus shenzhenensis LY-73</name>
    <dbReference type="NCBI Taxonomy" id="1231336"/>
    <lineage>
        <taxon>Bacteria</taxon>
        <taxon>Bacillati</taxon>
        <taxon>Bacillota</taxon>
        <taxon>Bacilli</taxon>
        <taxon>Lactobacillales</taxon>
        <taxon>Lactobacillaceae</taxon>
        <taxon>Schleiferilactobacillus</taxon>
    </lineage>
</organism>
<feature type="transmembrane region" description="Helical" evidence="1">
    <location>
        <begin position="12"/>
        <end position="31"/>
    </location>
</feature>
<dbReference type="Proteomes" id="UP000030647">
    <property type="component" value="Unassembled WGS sequence"/>
</dbReference>
<dbReference type="AlphaFoldDB" id="U4TV65"/>
<dbReference type="EMBL" id="KI271587">
    <property type="protein sequence ID" value="ERL65302.1"/>
    <property type="molecule type" value="Genomic_DNA"/>
</dbReference>
<accession>U4TV65</accession>
<dbReference type="Gene3D" id="3.40.50.1820">
    <property type="entry name" value="alpha/beta hydrolase"/>
    <property type="match status" value="1"/>
</dbReference>
<evidence type="ECO:0000313" key="3">
    <source>
        <dbReference type="Proteomes" id="UP000030647"/>
    </source>
</evidence>
<dbReference type="eggNOG" id="COG4814">
    <property type="taxonomic scope" value="Bacteria"/>
</dbReference>
<sequence length="257" mass="28299">MSVKNTHRWRRAAAWTAGIIGAVAVGGTVWWQSQLNAIRHLSVSQGTVATVFIPGYNSNSWTFSPLIGRFARYGIGTDAMTINVSGNGRLTITQRAALDRRNPLINIIFADARHPEKQTAQLQTIMTTLYQQYHVRRINIVGHSMGGYLAFRYISQPPAATQPQVVRYVAIASGGARNNNDFGGFPQKLPVLAIAGDIWNTGSDWQVPLASVQHLVKEIPQAQLTVIHGSPLTAYHSALHENPQVDRRIAQFLFAAH</sequence>
<keyword evidence="1" id="KW-1133">Transmembrane helix</keyword>
<name>U4TV65_9LACO</name>
<dbReference type="InterPro" id="IPR010315">
    <property type="entry name" value="DUF915_hydro-like"/>
</dbReference>
<keyword evidence="3" id="KW-1185">Reference proteome</keyword>